<dbReference type="OrthoDB" id="129866at2759"/>
<feature type="compositionally biased region" description="Basic and acidic residues" evidence="1">
    <location>
        <begin position="319"/>
        <end position="330"/>
    </location>
</feature>
<dbReference type="OMA" id="SKSFEHP"/>
<feature type="compositionally biased region" description="Polar residues" evidence="1">
    <location>
        <begin position="202"/>
        <end position="212"/>
    </location>
</feature>
<dbReference type="AlphaFoldDB" id="D0N3S0"/>
<dbReference type="Proteomes" id="UP000006643">
    <property type="component" value="Unassembled WGS sequence"/>
</dbReference>
<feature type="compositionally biased region" description="Polar residues" evidence="1">
    <location>
        <begin position="521"/>
        <end position="530"/>
    </location>
</feature>
<name>D0N3S0_PHYIT</name>
<dbReference type="KEGG" id="pif:PITG_05194"/>
<accession>D0N3S0</accession>
<organism evidence="2 3">
    <name type="scientific">Phytophthora infestans (strain T30-4)</name>
    <name type="common">Potato late blight agent</name>
    <dbReference type="NCBI Taxonomy" id="403677"/>
    <lineage>
        <taxon>Eukaryota</taxon>
        <taxon>Sar</taxon>
        <taxon>Stramenopiles</taxon>
        <taxon>Oomycota</taxon>
        <taxon>Peronosporomycetes</taxon>
        <taxon>Peronosporales</taxon>
        <taxon>Peronosporaceae</taxon>
        <taxon>Phytophthora</taxon>
    </lineage>
</organism>
<protein>
    <submittedName>
        <fullName evidence="2">Uncharacterized protein</fullName>
    </submittedName>
</protein>
<feature type="compositionally biased region" description="Basic and acidic residues" evidence="1">
    <location>
        <begin position="151"/>
        <end position="160"/>
    </location>
</feature>
<evidence type="ECO:0000313" key="3">
    <source>
        <dbReference type="Proteomes" id="UP000006643"/>
    </source>
</evidence>
<reference evidence="3" key="1">
    <citation type="journal article" date="2009" name="Nature">
        <title>Genome sequence and analysis of the Irish potato famine pathogen Phytophthora infestans.</title>
        <authorList>
            <consortium name="The Broad Institute Genome Sequencing Platform"/>
            <person name="Haas B.J."/>
            <person name="Kamoun S."/>
            <person name="Zody M.C."/>
            <person name="Jiang R.H."/>
            <person name="Handsaker R.E."/>
            <person name="Cano L.M."/>
            <person name="Grabherr M."/>
            <person name="Kodira C.D."/>
            <person name="Raffaele S."/>
            <person name="Torto-Alalibo T."/>
            <person name="Bozkurt T.O."/>
            <person name="Ah-Fong A.M."/>
            <person name="Alvarado L."/>
            <person name="Anderson V.L."/>
            <person name="Armstrong M.R."/>
            <person name="Avrova A."/>
            <person name="Baxter L."/>
            <person name="Beynon J."/>
            <person name="Boevink P.C."/>
            <person name="Bollmann S.R."/>
            <person name="Bos J.I."/>
            <person name="Bulone V."/>
            <person name="Cai G."/>
            <person name="Cakir C."/>
            <person name="Carrington J.C."/>
            <person name="Chawner M."/>
            <person name="Conti L."/>
            <person name="Costanzo S."/>
            <person name="Ewan R."/>
            <person name="Fahlgren N."/>
            <person name="Fischbach M.A."/>
            <person name="Fugelstad J."/>
            <person name="Gilroy E.M."/>
            <person name="Gnerre S."/>
            <person name="Green P.J."/>
            <person name="Grenville-Briggs L.J."/>
            <person name="Griffith J."/>
            <person name="Grunwald N.J."/>
            <person name="Horn K."/>
            <person name="Horner N.R."/>
            <person name="Hu C.H."/>
            <person name="Huitema E."/>
            <person name="Jeong D.H."/>
            <person name="Jones A.M."/>
            <person name="Jones J.D."/>
            <person name="Jones R.W."/>
            <person name="Karlsson E.K."/>
            <person name="Kunjeti S.G."/>
            <person name="Lamour K."/>
            <person name="Liu Z."/>
            <person name="Ma L."/>
            <person name="Maclean D."/>
            <person name="Chibucos M.C."/>
            <person name="McDonald H."/>
            <person name="McWalters J."/>
            <person name="Meijer H.J."/>
            <person name="Morgan W."/>
            <person name="Morris P.F."/>
            <person name="Munro C.A."/>
            <person name="O'Neill K."/>
            <person name="Ospina-Giraldo M."/>
            <person name="Pinzon A."/>
            <person name="Pritchard L."/>
            <person name="Ramsahoye B."/>
            <person name="Ren Q."/>
            <person name="Restrepo S."/>
            <person name="Roy S."/>
            <person name="Sadanandom A."/>
            <person name="Savidor A."/>
            <person name="Schornack S."/>
            <person name="Schwartz D.C."/>
            <person name="Schumann U.D."/>
            <person name="Schwessinger B."/>
            <person name="Seyer L."/>
            <person name="Sharpe T."/>
            <person name="Silvar C."/>
            <person name="Song J."/>
            <person name="Studholme D.J."/>
            <person name="Sykes S."/>
            <person name="Thines M."/>
            <person name="van de Vondervoort P.J."/>
            <person name="Phuntumart V."/>
            <person name="Wawra S."/>
            <person name="Weide R."/>
            <person name="Win J."/>
            <person name="Young C."/>
            <person name="Zhou S."/>
            <person name="Fry W."/>
            <person name="Meyers B.C."/>
            <person name="van West P."/>
            <person name="Ristaino J."/>
            <person name="Govers F."/>
            <person name="Birch P.R."/>
            <person name="Whisson S.C."/>
            <person name="Judelson H.S."/>
            <person name="Nusbaum C."/>
        </authorList>
    </citation>
    <scope>NUCLEOTIDE SEQUENCE [LARGE SCALE GENOMIC DNA]</scope>
    <source>
        <strain evidence="3">T30-4</strain>
    </source>
</reference>
<feature type="region of interest" description="Disordered" evidence="1">
    <location>
        <begin position="201"/>
        <end position="330"/>
    </location>
</feature>
<dbReference type="EMBL" id="DS028124">
    <property type="protein sequence ID" value="EEY69024.1"/>
    <property type="molecule type" value="Genomic_DNA"/>
</dbReference>
<feature type="region of interest" description="Disordered" evidence="1">
    <location>
        <begin position="499"/>
        <end position="530"/>
    </location>
</feature>
<evidence type="ECO:0000256" key="1">
    <source>
        <dbReference type="SAM" id="MobiDB-lite"/>
    </source>
</evidence>
<dbReference type="GeneID" id="9466035"/>
<dbReference type="VEuPathDB" id="FungiDB:PITG_05194"/>
<sequence>MSICVHVPQFSSGVYRVETHMATATPPAAPYDDGSSTESEYYFDPREEAEEEAAYAWTHEHDPPTTQESASHGNYKSTVIKQEYRECGQLQQNAEKLMLPQGSEWSHGAASSTVYDNAVQQALAMAQNVTKGPREEPLTDDTMNSNASPTENKEEEKQEKTMAILKKKEVKVKPKLISLKCVKTPTPPASVTKAVAVGLRRSPSNVEGASSDLQKELSVARPKWKSTASQSSSQKPSPRHHNVTHSKSSHEKKTQSIQKEGANKSPSKEINRRGERSSVQVNTNCHATKPRLQEMEPVRSSRPVYSNETSFSAMSKAVETSKRSRRDPRIRPRVESVAATPANGKAPAYDHFDHFDPFERRVFKLKLQEADADEKLSGKFQSEAQRALYERRFYKMGLERTRLENEDFERFEQLYATTKVSGVALKRYQDNRDFAWRVMCFKQRQAALQQQKDLFVSEEVTREKWRQLDEDREKLMTENAHMFHTVMMENDGEFQRRDNAGKRGIGHGNQREEPKFKRRASNVNQSDATTSSRVIVGAALQLQGDRTRSKTFDPLRARPKNSPWFLKG</sequence>
<feature type="compositionally biased region" description="Basic and acidic residues" evidence="1">
    <location>
        <begin position="266"/>
        <end position="276"/>
    </location>
</feature>
<feature type="compositionally biased region" description="Polar residues" evidence="1">
    <location>
        <begin position="277"/>
        <end position="286"/>
    </location>
</feature>
<feature type="compositionally biased region" description="Low complexity" evidence="1">
    <location>
        <begin position="225"/>
        <end position="236"/>
    </location>
</feature>
<dbReference type="eggNOG" id="ENOG502RF3I">
    <property type="taxonomic scope" value="Eukaryota"/>
</dbReference>
<proteinExistence type="predicted"/>
<evidence type="ECO:0000313" key="2">
    <source>
        <dbReference type="EMBL" id="EEY69024.1"/>
    </source>
</evidence>
<dbReference type="InParanoid" id="D0N3S0"/>
<gene>
    <name evidence="2" type="ORF">PITG_05194</name>
</gene>
<feature type="compositionally biased region" description="Polar residues" evidence="1">
    <location>
        <begin position="303"/>
        <end position="313"/>
    </location>
</feature>
<dbReference type="RefSeq" id="XP_002998878.1">
    <property type="nucleotide sequence ID" value="XM_002998832.1"/>
</dbReference>
<feature type="compositionally biased region" description="Polar residues" evidence="1">
    <location>
        <begin position="141"/>
        <end position="150"/>
    </location>
</feature>
<dbReference type="HOGENOM" id="CLU_022225_0_0_1"/>
<feature type="region of interest" description="Disordered" evidence="1">
    <location>
        <begin position="129"/>
        <end position="161"/>
    </location>
</feature>
<keyword evidence="3" id="KW-1185">Reference proteome</keyword>